<gene>
    <name evidence="9" type="ORF">N783_06850</name>
</gene>
<evidence type="ECO:0000256" key="7">
    <source>
        <dbReference type="SAM" id="Phobius"/>
    </source>
</evidence>
<evidence type="ECO:0000256" key="6">
    <source>
        <dbReference type="ARBA" id="ARBA00023136"/>
    </source>
</evidence>
<evidence type="ECO:0000313" key="9">
    <source>
        <dbReference type="EMBL" id="KGX89391.1"/>
    </source>
</evidence>
<feature type="transmembrane region" description="Helical" evidence="7">
    <location>
        <begin position="82"/>
        <end position="102"/>
    </location>
</feature>
<organism evidence="9 10">
    <name type="scientific">Pontibacillus marinus BH030004 = DSM 16465</name>
    <dbReference type="NCBI Taxonomy" id="1385511"/>
    <lineage>
        <taxon>Bacteria</taxon>
        <taxon>Bacillati</taxon>
        <taxon>Bacillota</taxon>
        <taxon>Bacilli</taxon>
        <taxon>Bacillales</taxon>
        <taxon>Bacillaceae</taxon>
        <taxon>Pontibacillus</taxon>
    </lineage>
</organism>
<comment type="subcellular location">
    <subcellularLocation>
        <location evidence="1">Cell membrane</location>
        <topology evidence="1">Multi-pass membrane protein</topology>
    </subcellularLocation>
</comment>
<protein>
    <submittedName>
        <fullName evidence="9">ATPase</fullName>
    </submittedName>
</protein>
<dbReference type="PANTHER" id="PTHR33778:SF1">
    <property type="entry name" value="MAGNESIUM TRANSPORTER YHID-RELATED"/>
    <property type="match status" value="1"/>
</dbReference>
<dbReference type="GO" id="GO:0005886">
    <property type="term" value="C:plasma membrane"/>
    <property type="evidence" value="ECO:0007669"/>
    <property type="project" value="UniProtKB-SubCell"/>
</dbReference>
<keyword evidence="3" id="KW-1003">Cell membrane</keyword>
<evidence type="ECO:0000256" key="3">
    <source>
        <dbReference type="ARBA" id="ARBA00022475"/>
    </source>
</evidence>
<dbReference type="Proteomes" id="UP000030403">
    <property type="component" value="Unassembled WGS sequence"/>
</dbReference>
<keyword evidence="10" id="KW-1185">Reference proteome</keyword>
<evidence type="ECO:0000256" key="2">
    <source>
        <dbReference type="ARBA" id="ARBA00009298"/>
    </source>
</evidence>
<feature type="transmembrane region" description="Helical" evidence="7">
    <location>
        <begin position="114"/>
        <end position="143"/>
    </location>
</feature>
<dbReference type="PANTHER" id="PTHR33778">
    <property type="entry name" value="PROTEIN MGTC"/>
    <property type="match status" value="1"/>
</dbReference>
<dbReference type="PRINTS" id="PR01837">
    <property type="entry name" value="MGTCSAPBPROT"/>
</dbReference>
<feature type="transmembrane region" description="Helical" evidence="7">
    <location>
        <begin position="12"/>
        <end position="31"/>
    </location>
</feature>
<feature type="transmembrane region" description="Helical" evidence="7">
    <location>
        <begin position="43"/>
        <end position="62"/>
    </location>
</feature>
<evidence type="ECO:0000313" key="10">
    <source>
        <dbReference type="Proteomes" id="UP000030403"/>
    </source>
</evidence>
<dbReference type="InterPro" id="IPR049177">
    <property type="entry name" value="MgtC_SapB_SrpB_YhiD_N"/>
</dbReference>
<comment type="caution">
    <text evidence="9">The sequence shown here is derived from an EMBL/GenBank/DDBJ whole genome shotgun (WGS) entry which is preliminary data.</text>
</comment>
<evidence type="ECO:0000259" key="8">
    <source>
        <dbReference type="Pfam" id="PF02308"/>
    </source>
</evidence>
<comment type="similarity">
    <text evidence="2">Belongs to the MgtC/SapB family.</text>
</comment>
<dbReference type="AlphaFoldDB" id="A0A0A5G8C5"/>
<proteinExistence type="inferred from homology"/>
<dbReference type="InterPro" id="IPR003416">
    <property type="entry name" value="MgtC/SapB/SrpB/YhiD_fam"/>
</dbReference>
<dbReference type="Pfam" id="PF02308">
    <property type="entry name" value="MgtC"/>
    <property type="match status" value="1"/>
</dbReference>
<dbReference type="STRING" id="1385511.GCA_000425225_02919"/>
<accession>A0A0A5G8C5</accession>
<feature type="domain" description="MgtC/SapB/SrpB/YhiD N-terminal" evidence="8">
    <location>
        <begin position="18"/>
        <end position="148"/>
    </location>
</feature>
<keyword evidence="5 7" id="KW-1133">Transmembrane helix</keyword>
<reference evidence="9 10" key="1">
    <citation type="submission" date="2013-08" db="EMBL/GenBank/DDBJ databases">
        <authorList>
            <person name="Huang J."/>
            <person name="Wang G."/>
        </authorList>
    </citation>
    <scope>NUCLEOTIDE SEQUENCE [LARGE SCALE GENOMIC DNA]</scope>
    <source>
        <strain evidence="9 10">BH030004</strain>
    </source>
</reference>
<keyword evidence="6 7" id="KW-0472">Membrane</keyword>
<sequence>MSLETFFDDYFTLMMFRLITAVILCGLIGFEREIKNRSAGFRTHILVGVGACVMMLLSLYGFDPYLNKHDSIRFDPARIPSYVISGIGFLGAGTIMVHGITIRGLTTAASIWTVAGLGLIIGAGMYGPAVLTTVVVLLSLILLNNIEKVIRNRSNQHLQISVQRDVSLGDIVKVFDQYDISLQRFEIQNEEGDQRTIYVEIQHAQNNRQVNLFDDISKLPYVRGIYHRN</sequence>
<evidence type="ECO:0000256" key="5">
    <source>
        <dbReference type="ARBA" id="ARBA00022989"/>
    </source>
</evidence>
<evidence type="ECO:0000256" key="1">
    <source>
        <dbReference type="ARBA" id="ARBA00004651"/>
    </source>
</evidence>
<dbReference type="eggNOG" id="COG1285">
    <property type="taxonomic scope" value="Bacteria"/>
</dbReference>
<evidence type="ECO:0000256" key="4">
    <source>
        <dbReference type="ARBA" id="ARBA00022692"/>
    </source>
</evidence>
<keyword evidence="4 7" id="KW-0812">Transmembrane</keyword>
<dbReference type="EMBL" id="AVPF01000016">
    <property type="protein sequence ID" value="KGX89391.1"/>
    <property type="molecule type" value="Genomic_DNA"/>
</dbReference>
<name>A0A0A5G8C5_9BACI</name>